<evidence type="ECO:0000313" key="1">
    <source>
        <dbReference type="EMBL" id="KAJ8026505.1"/>
    </source>
</evidence>
<name>A0A9Q0YS48_HOLLE</name>
<proteinExistence type="predicted"/>
<protein>
    <submittedName>
        <fullName evidence="1">Uncharacterized protein</fullName>
    </submittedName>
</protein>
<gene>
    <name evidence="1" type="ORF">HOLleu_31350</name>
</gene>
<dbReference type="Proteomes" id="UP001152320">
    <property type="component" value="Chromosome 16"/>
</dbReference>
<evidence type="ECO:0000313" key="2">
    <source>
        <dbReference type="Proteomes" id="UP001152320"/>
    </source>
</evidence>
<sequence>MSCLGSSAVRNIVTIYSESVRVITKAMKKAGVSRFVALTSWCTSGRLITKSFFQCD</sequence>
<accession>A0A9Q0YS48</accession>
<dbReference type="OrthoDB" id="419598at2759"/>
<organism evidence="1 2">
    <name type="scientific">Holothuria leucospilota</name>
    <name type="common">Black long sea cucumber</name>
    <name type="synonym">Mertensiothuria leucospilota</name>
    <dbReference type="NCBI Taxonomy" id="206669"/>
    <lineage>
        <taxon>Eukaryota</taxon>
        <taxon>Metazoa</taxon>
        <taxon>Echinodermata</taxon>
        <taxon>Eleutherozoa</taxon>
        <taxon>Echinozoa</taxon>
        <taxon>Holothuroidea</taxon>
        <taxon>Aspidochirotacea</taxon>
        <taxon>Aspidochirotida</taxon>
        <taxon>Holothuriidae</taxon>
        <taxon>Holothuria</taxon>
    </lineage>
</organism>
<keyword evidence="2" id="KW-1185">Reference proteome</keyword>
<dbReference type="AlphaFoldDB" id="A0A9Q0YS48"/>
<dbReference type="EMBL" id="JAIZAY010000016">
    <property type="protein sequence ID" value="KAJ8026505.1"/>
    <property type="molecule type" value="Genomic_DNA"/>
</dbReference>
<reference evidence="1" key="1">
    <citation type="submission" date="2021-10" db="EMBL/GenBank/DDBJ databases">
        <title>Tropical sea cucumber genome reveals ecological adaptation and Cuvierian tubules defense mechanism.</title>
        <authorList>
            <person name="Chen T."/>
        </authorList>
    </citation>
    <scope>NUCLEOTIDE SEQUENCE</scope>
    <source>
        <strain evidence="1">Nanhai2018</strain>
        <tissue evidence="1">Muscle</tissue>
    </source>
</reference>
<comment type="caution">
    <text evidence="1">The sequence shown here is derived from an EMBL/GenBank/DDBJ whole genome shotgun (WGS) entry which is preliminary data.</text>
</comment>